<reference evidence="1 2" key="1">
    <citation type="journal article" date="2020" name="Cell">
        <title>Large-Scale Comparative Analyses of Tick Genomes Elucidate Their Genetic Diversity and Vector Capacities.</title>
        <authorList>
            <consortium name="Tick Genome and Microbiome Consortium (TIGMIC)"/>
            <person name="Jia N."/>
            <person name="Wang J."/>
            <person name="Shi W."/>
            <person name="Du L."/>
            <person name="Sun Y."/>
            <person name="Zhan W."/>
            <person name="Jiang J.F."/>
            <person name="Wang Q."/>
            <person name="Zhang B."/>
            <person name="Ji P."/>
            <person name="Bell-Sakyi L."/>
            <person name="Cui X.M."/>
            <person name="Yuan T.T."/>
            <person name="Jiang B.G."/>
            <person name="Yang W.F."/>
            <person name="Lam T.T."/>
            <person name="Chang Q.C."/>
            <person name="Ding S.J."/>
            <person name="Wang X.J."/>
            <person name="Zhu J.G."/>
            <person name="Ruan X.D."/>
            <person name="Zhao L."/>
            <person name="Wei J.T."/>
            <person name="Ye R.Z."/>
            <person name="Que T.C."/>
            <person name="Du C.H."/>
            <person name="Zhou Y.H."/>
            <person name="Cheng J.X."/>
            <person name="Dai P.F."/>
            <person name="Guo W.B."/>
            <person name="Han X.H."/>
            <person name="Huang E.J."/>
            <person name="Li L.F."/>
            <person name="Wei W."/>
            <person name="Gao Y.C."/>
            <person name="Liu J.Z."/>
            <person name="Shao H.Z."/>
            <person name="Wang X."/>
            <person name="Wang C.C."/>
            <person name="Yang T.C."/>
            <person name="Huo Q.B."/>
            <person name="Li W."/>
            <person name="Chen H.Y."/>
            <person name="Chen S.E."/>
            <person name="Zhou L.G."/>
            <person name="Ni X.B."/>
            <person name="Tian J.H."/>
            <person name="Sheng Y."/>
            <person name="Liu T."/>
            <person name="Pan Y.S."/>
            <person name="Xia L.Y."/>
            <person name="Li J."/>
            <person name="Zhao F."/>
            <person name="Cao W.C."/>
        </authorList>
    </citation>
    <scope>NUCLEOTIDE SEQUENCE [LARGE SCALE GENOMIC DNA]</scope>
    <source>
        <strain evidence="1">Iper-2018</strain>
    </source>
</reference>
<dbReference type="Proteomes" id="UP000805193">
    <property type="component" value="Unassembled WGS sequence"/>
</dbReference>
<gene>
    <name evidence="1" type="ORF">HPB47_012768</name>
</gene>
<evidence type="ECO:0000313" key="2">
    <source>
        <dbReference type="Proteomes" id="UP000805193"/>
    </source>
</evidence>
<name>A0AC60NSM8_IXOPE</name>
<organism evidence="1 2">
    <name type="scientific">Ixodes persulcatus</name>
    <name type="common">Taiga tick</name>
    <dbReference type="NCBI Taxonomy" id="34615"/>
    <lineage>
        <taxon>Eukaryota</taxon>
        <taxon>Metazoa</taxon>
        <taxon>Ecdysozoa</taxon>
        <taxon>Arthropoda</taxon>
        <taxon>Chelicerata</taxon>
        <taxon>Arachnida</taxon>
        <taxon>Acari</taxon>
        <taxon>Parasitiformes</taxon>
        <taxon>Ixodida</taxon>
        <taxon>Ixodoidea</taxon>
        <taxon>Ixodidae</taxon>
        <taxon>Ixodinae</taxon>
        <taxon>Ixodes</taxon>
    </lineage>
</organism>
<accession>A0AC60NSM8</accession>
<protein>
    <submittedName>
        <fullName evidence="1">Uncharacterized protein</fullName>
    </submittedName>
</protein>
<comment type="caution">
    <text evidence="1">The sequence shown here is derived from an EMBL/GenBank/DDBJ whole genome shotgun (WGS) entry which is preliminary data.</text>
</comment>
<feature type="non-terminal residue" evidence="1">
    <location>
        <position position="60"/>
    </location>
</feature>
<keyword evidence="2" id="KW-1185">Reference proteome</keyword>
<sequence length="60" mass="6939">MSLVYKHILQREEFWNSWKNEGCPDFKEAKPVDVVKEGRPKRKLGDEIKAALANKKVILG</sequence>
<proteinExistence type="predicted"/>
<evidence type="ECO:0000313" key="1">
    <source>
        <dbReference type="EMBL" id="KAG0410126.1"/>
    </source>
</evidence>
<dbReference type="EMBL" id="JABSTQ010011552">
    <property type="protein sequence ID" value="KAG0410126.1"/>
    <property type="molecule type" value="Genomic_DNA"/>
</dbReference>